<comment type="caution">
    <text evidence="4">The sequence shown here is derived from an EMBL/GenBank/DDBJ whole genome shotgun (WGS) entry which is preliminary data.</text>
</comment>
<proteinExistence type="predicted"/>
<keyword evidence="5" id="KW-1185">Reference proteome</keyword>
<dbReference type="Proteomes" id="UP000799441">
    <property type="component" value="Unassembled WGS sequence"/>
</dbReference>
<dbReference type="Pfam" id="PF00583">
    <property type="entry name" value="Acetyltransf_1"/>
    <property type="match status" value="1"/>
</dbReference>
<dbReference type="PANTHER" id="PTHR43877">
    <property type="entry name" value="AMINOALKYLPHOSPHONATE N-ACETYLTRANSFERASE-RELATED-RELATED"/>
    <property type="match status" value="1"/>
</dbReference>
<name>A0A9P4Q8L1_9PEZI</name>
<dbReference type="Gene3D" id="3.40.630.30">
    <property type="match status" value="1"/>
</dbReference>
<dbReference type="InterPro" id="IPR000182">
    <property type="entry name" value="GNAT_dom"/>
</dbReference>
<evidence type="ECO:0000313" key="4">
    <source>
        <dbReference type="EMBL" id="KAF2722598.1"/>
    </source>
</evidence>
<dbReference type="EMBL" id="MU003781">
    <property type="protein sequence ID" value="KAF2722598.1"/>
    <property type="molecule type" value="Genomic_DNA"/>
</dbReference>
<sequence length="167" mass="18065">MIALVVSWDHPDSLQLCKAQRTEISDLGGVDPGVPPTASDMAVLLVAYKDDVPIGCGGIRHLPAVPDGPQHVAEIKRMFVNPVYRGKCGLERSVASYILDALENAALQRGCSKLKLETGCFLHQARSFYERCGFVECALYGSYVGSTDSVCYEKELAVISQLPKSSS</sequence>
<evidence type="ECO:0000313" key="5">
    <source>
        <dbReference type="Proteomes" id="UP000799441"/>
    </source>
</evidence>
<dbReference type="CDD" id="cd04301">
    <property type="entry name" value="NAT_SF"/>
    <property type="match status" value="1"/>
</dbReference>
<reference evidence="4" key="1">
    <citation type="journal article" date="2020" name="Stud. Mycol.">
        <title>101 Dothideomycetes genomes: a test case for predicting lifestyles and emergence of pathogens.</title>
        <authorList>
            <person name="Haridas S."/>
            <person name="Albert R."/>
            <person name="Binder M."/>
            <person name="Bloem J."/>
            <person name="Labutti K."/>
            <person name="Salamov A."/>
            <person name="Andreopoulos B."/>
            <person name="Baker S."/>
            <person name="Barry K."/>
            <person name="Bills G."/>
            <person name="Bluhm B."/>
            <person name="Cannon C."/>
            <person name="Castanera R."/>
            <person name="Culley D."/>
            <person name="Daum C."/>
            <person name="Ezra D."/>
            <person name="Gonzalez J."/>
            <person name="Henrissat B."/>
            <person name="Kuo A."/>
            <person name="Liang C."/>
            <person name="Lipzen A."/>
            <person name="Lutzoni F."/>
            <person name="Magnuson J."/>
            <person name="Mondo S."/>
            <person name="Nolan M."/>
            <person name="Ohm R."/>
            <person name="Pangilinan J."/>
            <person name="Park H.-J."/>
            <person name="Ramirez L."/>
            <person name="Alfaro M."/>
            <person name="Sun H."/>
            <person name="Tritt A."/>
            <person name="Yoshinaga Y."/>
            <person name="Zwiers L.-H."/>
            <person name="Turgeon B."/>
            <person name="Goodwin S."/>
            <person name="Spatafora J."/>
            <person name="Crous P."/>
            <person name="Grigoriev I."/>
        </authorList>
    </citation>
    <scope>NUCLEOTIDE SEQUENCE</scope>
    <source>
        <strain evidence="4">CBS 116435</strain>
    </source>
</reference>
<dbReference type="AlphaFoldDB" id="A0A9P4Q8L1"/>
<dbReference type="InterPro" id="IPR016181">
    <property type="entry name" value="Acyl_CoA_acyltransferase"/>
</dbReference>
<evidence type="ECO:0000256" key="1">
    <source>
        <dbReference type="ARBA" id="ARBA00022679"/>
    </source>
</evidence>
<protein>
    <submittedName>
        <fullName evidence="4">GCN5-related N-acetyltransferase</fullName>
    </submittedName>
</protein>
<dbReference type="InterPro" id="IPR050832">
    <property type="entry name" value="Bact_Acetyltransf"/>
</dbReference>
<dbReference type="OrthoDB" id="41532at2759"/>
<evidence type="ECO:0000256" key="2">
    <source>
        <dbReference type="ARBA" id="ARBA00023315"/>
    </source>
</evidence>
<dbReference type="PROSITE" id="PS51186">
    <property type="entry name" value="GNAT"/>
    <property type="match status" value="1"/>
</dbReference>
<keyword evidence="2" id="KW-0012">Acyltransferase</keyword>
<feature type="domain" description="N-acetyltransferase" evidence="3">
    <location>
        <begin position="1"/>
        <end position="157"/>
    </location>
</feature>
<keyword evidence="1" id="KW-0808">Transferase</keyword>
<dbReference type="GO" id="GO:0016747">
    <property type="term" value="F:acyltransferase activity, transferring groups other than amino-acyl groups"/>
    <property type="evidence" value="ECO:0007669"/>
    <property type="project" value="InterPro"/>
</dbReference>
<accession>A0A9P4Q8L1</accession>
<dbReference type="SUPFAM" id="SSF55729">
    <property type="entry name" value="Acyl-CoA N-acyltransferases (Nat)"/>
    <property type="match status" value="1"/>
</dbReference>
<dbReference type="PANTHER" id="PTHR43877:SF2">
    <property type="entry name" value="AMINOALKYLPHOSPHONATE N-ACETYLTRANSFERASE-RELATED"/>
    <property type="match status" value="1"/>
</dbReference>
<organism evidence="4 5">
    <name type="scientific">Polychaeton citri CBS 116435</name>
    <dbReference type="NCBI Taxonomy" id="1314669"/>
    <lineage>
        <taxon>Eukaryota</taxon>
        <taxon>Fungi</taxon>
        <taxon>Dikarya</taxon>
        <taxon>Ascomycota</taxon>
        <taxon>Pezizomycotina</taxon>
        <taxon>Dothideomycetes</taxon>
        <taxon>Dothideomycetidae</taxon>
        <taxon>Capnodiales</taxon>
        <taxon>Capnodiaceae</taxon>
        <taxon>Polychaeton</taxon>
    </lineage>
</organism>
<evidence type="ECO:0000259" key="3">
    <source>
        <dbReference type="PROSITE" id="PS51186"/>
    </source>
</evidence>
<gene>
    <name evidence="4" type="ORF">K431DRAFT_319549</name>
</gene>